<evidence type="ECO:0000313" key="7">
    <source>
        <dbReference type="Proteomes" id="UP000061569"/>
    </source>
</evidence>
<dbReference type="Gene3D" id="3.40.50.1820">
    <property type="entry name" value="alpha/beta hydrolase"/>
    <property type="match status" value="1"/>
</dbReference>
<dbReference type="PANTHER" id="PTHR45527:SF10">
    <property type="entry name" value="PYOCHELIN SYNTHASE PCHF"/>
    <property type="match status" value="1"/>
</dbReference>
<dbReference type="STRING" id="69.GLE_1848"/>
<dbReference type="Pfam" id="PF00668">
    <property type="entry name" value="Condensation"/>
    <property type="match status" value="1"/>
</dbReference>
<proteinExistence type="predicted"/>
<evidence type="ECO:0000259" key="5">
    <source>
        <dbReference type="PROSITE" id="PS50075"/>
    </source>
</evidence>
<dbReference type="InterPro" id="IPR001242">
    <property type="entry name" value="Condensation_dom"/>
</dbReference>
<keyword evidence="2" id="KW-0596">Phosphopantetheine</keyword>
<dbReference type="FunFam" id="3.40.50.12780:FF:000012">
    <property type="entry name" value="Non-ribosomal peptide synthetase"/>
    <property type="match status" value="1"/>
</dbReference>
<dbReference type="Gene3D" id="3.40.50.12780">
    <property type="entry name" value="N-terminal domain of ligase-like"/>
    <property type="match status" value="1"/>
</dbReference>
<dbReference type="InterPro" id="IPR029058">
    <property type="entry name" value="AB_hydrolase_fold"/>
</dbReference>
<dbReference type="GO" id="GO:0016874">
    <property type="term" value="F:ligase activity"/>
    <property type="evidence" value="ECO:0007669"/>
    <property type="project" value="UniProtKB-KW"/>
</dbReference>
<dbReference type="InterPro" id="IPR023213">
    <property type="entry name" value="CAT-like_dom_sf"/>
</dbReference>
<dbReference type="InterPro" id="IPR010071">
    <property type="entry name" value="AA_adenyl_dom"/>
</dbReference>
<dbReference type="GO" id="GO:0043041">
    <property type="term" value="P:amino acid activation for nonribosomal peptide biosynthetic process"/>
    <property type="evidence" value="ECO:0007669"/>
    <property type="project" value="TreeGrafter"/>
</dbReference>
<dbReference type="SMART" id="SM00824">
    <property type="entry name" value="PKS_TE"/>
    <property type="match status" value="1"/>
</dbReference>
<dbReference type="PANTHER" id="PTHR45527">
    <property type="entry name" value="NONRIBOSOMAL PEPTIDE SYNTHETASE"/>
    <property type="match status" value="1"/>
</dbReference>
<dbReference type="Gene3D" id="1.10.1200.10">
    <property type="entry name" value="ACP-like"/>
    <property type="match status" value="1"/>
</dbReference>
<dbReference type="Pfam" id="PF00975">
    <property type="entry name" value="Thioesterase"/>
    <property type="match status" value="1"/>
</dbReference>
<dbReference type="KEGG" id="lez:GLE_1848"/>
<dbReference type="Gene3D" id="3.30.300.30">
    <property type="match status" value="1"/>
</dbReference>
<dbReference type="GO" id="GO:0044550">
    <property type="term" value="P:secondary metabolite biosynthetic process"/>
    <property type="evidence" value="ECO:0007669"/>
    <property type="project" value="TreeGrafter"/>
</dbReference>
<dbReference type="SUPFAM" id="SSF52777">
    <property type="entry name" value="CoA-dependent acyltransferases"/>
    <property type="match status" value="2"/>
</dbReference>
<dbReference type="GO" id="GO:0005737">
    <property type="term" value="C:cytoplasm"/>
    <property type="evidence" value="ECO:0007669"/>
    <property type="project" value="TreeGrafter"/>
</dbReference>
<dbReference type="PATRIC" id="fig|69.6.peg.1819"/>
<dbReference type="SUPFAM" id="SSF53474">
    <property type="entry name" value="alpha/beta-Hydrolases"/>
    <property type="match status" value="1"/>
</dbReference>
<dbReference type="InterPro" id="IPR036736">
    <property type="entry name" value="ACP-like_sf"/>
</dbReference>
<dbReference type="Proteomes" id="UP000061569">
    <property type="component" value="Chromosome"/>
</dbReference>
<dbReference type="PROSITE" id="PS50075">
    <property type="entry name" value="CARRIER"/>
    <property type="match status" value="1"/>
</dbReference>
<comment type="pathway">
    <text evidence="1">Siderophore biosynthesis.</text>
</comment>
<dbReference type="Gene3D" id="3.30.559.30">
    <property type="entry name" value="Nonribosomal peptide synthetase, condensation domain"/>
    <property type="match status" value="1"/>
</dbReference>
<dbReference type="InterPro" id="IPR020802">
    <property type="entry name" value="TesA-like"/>
</dbReference>
<dbReference type="InterPro" id="IPR000873">
    <property type="entry name" value="AMP-dep_synth/lig_dom"/>
</dbReference>
<dbReference type="FunFam" id="1.10.1200.10:FF:000016">
    <property type="entry name" value="Non-ribosomal peptide synthase"/>
    <property type="match status" value="1"/>
</dbReference>
<dbReference type="GO" id="GO:0072330">
    <property type="term" value="P:monocarboxylic acid biosynthetic process"/>
    <property type="evidence" value="ECO:0007669"/>
    <property type="project" value="UniProtKB-ARBA"/>
</dbReference>
<dbReference type="InterPro" id="IPR001031">
    <property type="entry name" value="Thioesterase"/>
</dbReference>
<dbReference type="InterPro" id="IPR020845">
    <property type="entry name" value="AMP-binding_CS"/>
</dbReference>
<accession>A0A0S2DFK1</accession>
<dbReference type="InterPro" id="IPR009081">
    <property type="entry name" value="PP-bd_ACP"/>
</dbReference>
<dbReference type="InterPro" id="IPR025110">
    <property type="entry name" value="AMP-bd_C"/>
</dbReference>
<dbReference type="AlphaFoldDB" id="A0A0S2DFK1"/>
<evidence type="ECO:0000313" key="6">
    <source>
        <dbReference type="EMBL" id="ALN57200.1"/>
    </source>
</evidence>
<gene>
    <name evidence="6" type="ORF">GLE_1848</name>
</gene>
<name>A0A0S2DFK1_LYSEN</name>
<evidence type="ECO:0000256" key="2">
    <source>
        <dbReference type="ARBA" id="ARBA00022450"/>
    </source>
</evidence>
<keyword evidence="3" id="KW-0597">Phosphoprotein</keyword>
<evidence type="ECO:0000256" key="1">
    <source>
        <dbReference type="ARBA" id="ARBA00004924"/>
    </source>
</evidence>
<protein>
    <submittedName>
        <fullName evidence="6">Condensation/amino acid adenylation/thioesterase domain protein</fullName>
    </submittedName>
</protein>
<dbReference type="Pfam" id="PF00550">
    <property type="entry name" value="PP-binding"/>
    <property type="match status" value="1"/>
</dbReference>
<evidence type="ECO:0000256" key="4">
    <source>
        <dbReference type="ARBA" id="ARBA00022598"/>
    </source>
</evidence>
<keyword evidence="4" id="KW-0436">Ligase</keyword>
<dbReference type="NCBIfam" id="TIGR01733">
    <property type="entry name" value="AA-adenyl-dom"/>
    <property type="match status" value="1"/>
</dbReference>
<dbReference type="EMBL" id="CP013140">
    <property type="protein sequence ID" value="ALN57200.1"/>
    <property type="molecule type" value="Genomic_DNA"/>
</dbReference>
<dbReference type="GO" id="GO:0031177">
    <property type="term" value="F:phosphopantetheine binding"/>
    <property type="evidence" value="ECO:0007669"/>
    <property type="project" value="TreeGrafter"/>
</dbReference>
<dbReference type="SUPFAM" id="SSF56801">
    <property type="entry name" value="Acetyl-CoA synthetase-like"/>
    <property type="match status" value="1"/>
</dbReference>
<organism evidence="6 7">
    <name type="scientific">Lysobacter enzymogenes</name>
    <dbReference type="NCBI Taxonomy" id="69"/>
    <lineage>
        <taxon>Bacteria</taxon>
        <taxon>Pseudomonadati</taxon>
        <taxon>Pseudomonadota</taxon>
        <taxon>Gammaproteobacteria</taxon>
        <taxon>Lysobacterales</taxon>
        <taxon>Lysobacteraceae</taxon>
        <taxon>Lysobacter</taxon>
    </lineage>
</organism>
<evidence type="ECO:0000256" key="3">
    <source>
        <dbReference type="ARBA" id="ARBA00022553"/>
    </source>
</evidence>
<dbReference type="SUPFAM" id="SSF47336">
    <property type="entry name" value="ACP-like"/>
    <property type="match status" value="1"/>
</dbReference>
<dbReference type="Pfam" id="PF00501">
    <property type="entry name" value="AMP-binding"/>
    <property type="match status" value="1"/>
</dbReference>
<dbReference type="InterPro" id="IPR045851">
    <property type="entry name" value="AMP-bd_C_sf"/>
</dbReference>
<reference evidence="6 7" key="1">
    <citation type="submission" date="2015-11" db="EMBL/GenBank/DDBJ databases">
        <title>Genome sequences of Lysobacter enzymogenes strain C3 and Lysobacter antibioticus ATCC 29479.</title>
        <authorList>
            <person name="Kobayashi D.Y."/>
        </authorList>
    </citation>
    <scope>NUCLEOTIDE SEQUENCE [LARGE SCALE GENOMIC DNA]</scope>
    <source>
        <strain evidence="6 7">C3</strain>
    </source>
</reference>
<dbReference type="PROSITE" id="PS00455">
    <property type="entry name" value="AMP_BINDING"/>
    <property type="match status" value="1"/>
</dbReference>
<sequence>MLVSAPSNDATVAVPDTSAGHADFPLTDMQRLLVVSASDGMEYALHPHLYFEVERPGLDIDRFVSAIARVIERHRRNIVAVTPELRLRQVDEVAPPRVPVWDLRGLSELATTQGLMQVRHRMSNQPLPMDRWPWLDFQLTRYGDGDVRLHVNFSNLFLDQSSGLRLLSEIEQYYATPNLELPADRVGIAEVSLALAQRHEAADRARAYWAERVATLPAPPDLPIARIHGNPGLNRRRLVVDAATWNAFTAGAGAHGMSPTTALLAVYGEIVARFSGSRHFILNQMITRRLLRRIPGAESVLGNLGAIYPLEFDWRGAASLQERARRLQATIIGDLGRTDWSGVDVLEALNARHRSQGRAACPFVVSSGLAGGEQEEFGYSKLATPQVLLDHQFFALRGGRVEILWDVVEAAFPAGFIDAFCDAHEALIRTLAANPDGWIATTTLVAPTPAAKACPTRPLYPGRLSDGLKVAASVAPERTAVVCGDDALSYGQLAAAAESLAKRLCARGVRPGDRVAVVLPKGVAQTVAVYAALLAGAAYVPIDPAWPPRRIDQLVADIGAAAVLGADDGERHGVPVIGVRDAAAASAAAAVACAGIDLPADLDPSALAYVIYTSGSTGQPKGVALDHRGPVNTILDVNDAFGIVAEDVLFGVSSLSFDLSVYDLFGAAMAGATLVLPDPADHSPHAWLAAMLERQVTVWNSAPPLMQLLVDVARAEGVQLPALRLVMLSGDWIALSLPDDIKAIAPNAKVVSLGGATEASIWSIWHPIEAVDPKWRSIPYGRPMANQPWYVLDEQGDETPAWTTGQLHIGGIGLAQGYWGDPDKTAAAFVARRATGERIYRTGDLGRLLPDGNIELIGRIDAQCKIQGHRVEPGEVEHVLAADPRVKDAVVIVAGEAKHKQLRAFVVLHDGACGDGESIRAGLTDRLPSYLIPANIAVVASLPVTANGKLDRAALLALAEPAADVGAAYVAPRTELERSIVAIWKEVLGVETIGVDDDFFSLGGQSFTALRAVAALRSRAKVNVSLGGLIESRTVARLASLASGQRLSNALVPLHAAAGPALFMVHPAGGSVAAYRDLARELDRASFGLAASEPLPATIAALAQGYVAAVRAAAPGPYTILGWSSGAVIALEMVAQLEAAGERVAQLVVFDAPAPTDPPPGPVDEATLQDWFREDTAGADLLAAELHHVYPVFAQIVNACRSYSPPVVAADVALIRARDGRVSEYAGHPDEAAADWGWSARTRGTVATRVVAGTHHSLFGTRHLAEVVAALRELVR</sequence>
<dbReference type="Pfam" id="PF13193">
    <property type="entry name" value="AMP-binding_C"/>
    <property type="match status" value="1"/>
</dbReference>
<dbReference type="Gene3D" id="3.30.559.10">
    <property type="entry name" value="Chloramphenicol acetyltransferase-like domain"/>
    <property type="match status" value="1"/>
</dbReference>
<dbReference type="InterPro" id="IPR042099">
    <property type="entry name" value="ANL_N_sf"/>
</dbReference>
<feature type="domain" description="Carrier" evidence="5">
    <location>
        <begin position="971"/>
        <end position="1046"/>
    </location>
</feature>